<protein>
    <submittedName>
        <fullName evidence="1">Uncharacterized protein</fullName>
    </submittedName>
</protein>
<accession>A0A7W7VG94</accession>
<sequence length="52" mass="6085">MRSTVSEAEFRETCSTVEPRLRNREEMAYYRLWSDALDEVRTTVLGQSPVMS</sequence>
<evidence type="ECO:0000313" key="1">
    <source>
        <dbReference type="EMBL" id="MBB4908924.1"/>
    </source>
</evidence>
<name>A0A7W7VG94_9PSEU</name>
<keyword evidence="2" id="KW-1185">Reference proteome</keyword>
<reference evidence="1 2" key="1">
    <citation type="submission" date="2020-08" db="EMBL/GenBank/DDBJ databases">
        <title>Genomic Encyclopedia of Type Strains, Phase III (KMG-III): the genomes of soil and plant-associated and newly described type strains.</title>
        <authorList>
            <person name="Whitman W."/>
        </authorList>
    </citation>
    <scope>NUCLEOTIDE SEQUENCE [LARGE SCALE GENOMIC DNA]</scope>
    <source>
        <strain evidence="1 2">CECT 8960</strain>
    </source>
</reference>
<dbReference type="Proteomes" id="UP000520767">
    <property type="component" value="Unassembled WGS sequence"/>
</dbReference>
<comment type="caution">
    <text evidence="1">The sequence shown here is derived from an EMBL/GenBank/DDBJ whole genome shotgun (WGS) entry which is preliminary data.</text>
</comment>
<dbReference type="AlphaFoldDB" id="A0A7W7VG94"/>
<dbReference type="EMBL" id="JACHJQ010000005">
    <property type="protein sequence ID" value="MBB4908924.1"/>
    <property type="molecule type" value="Genomic_DNA"/>
</dbReference>
<gene>
    <name evidence="1" type="ORF">FHR82_005177</name>
</gene>
<organism evidence="1 2">
    <name type="scientific">Actinophytocola algeriensis</name>
    <dbReference type="NCBI Taxonomy" id="1768010"/>
    <lineage>
        <taxon>Bacteria</taxon>
        <taxon>Bacillati</taxon>
        <taxon>Actinomycetota</taxon>
        <taxon>Actinomycetes</taxon>
        <taxon>Pseudonocardiales</taxon>
        <taxon>Pseudonocardiaceae</taxon>
    </lineage>
</organism>
<evidence type="ECO:0000313" key="2">
    <source>
        <dbReference type="Proteomes" id="UP000520767"/>
    </source>
</evidence>
<dbReference type="RefSeq" id="WP_184812999.1">
    <property type="nucleotide sequence ID" value="NZ_JACHJQ010000005.1"/>
</dbReference>
<proteinExistence type="predicted"/>